<evidence type="ECO:0000313" key="2">
    <source>
        <dbReference type="Proteomes" id="UP000270094"/>
    </source>
</evidence>
<dbReference type="Proteomes" id="UP000270094">
    <property type="component" value="Unassembled WGS sequence"/>
</dbReference>
<protein>
    <recommendedName>
        <fullName evidence="3">Protein kinase domain-containing protein</fullName>
    </recommendedName>
</protein>
<organism evidence="1 2">
    <name type="scientific">Strongylus vulgaris</name>
    <name type="common">Blood worm</name>
    <dbReference type="NCBI Taxonomy" id="40348"/>
    <lineage>
        <taxon>Eukaryota</taxon>
        <taxon>Metazoa</taxon>
        <taxon>Ecdysozoa</taxon>
        <taxon>Nematoda</taxon>
        <taxon>Chromadorea</taxon>
        <taxon>Rhabditida</taxon>
        <taxon>Rhabditina</taxon>
        <taxon>Rhabditomorpha</taxon>
        <taxon>Strongyloidea</taxon>
        <taxon>Strongylidae</taxon>
        <taxon>Strongylus</taxon>
    </lineage>
</organism>
<reference evidence="1 2" key="1">
    <citation type="submission" date="2018-11" db="EMBL/GenBank/DDBJ databases">
        <authorList>
            <consortium name="Pathogen Informatics"/>
        </authorList>
    </citation>
    <scope>NUCLEOTIDE SEQUENCE [LARGE SCALE GENOMIC DNA]</scope>
</reference>
<name>A0A3P7JG83_STRVU</name>
<keyword evidence="2" id="KW-1185">Reference proteome</keyword>
<gene>
    <name evidence="1" type="ORF">SVUK_LOCUS10095</name>
</gene>
<evidence type="ECO:0008006" key="3">
    <source>
        <dbReference type="Google" id="ProtNLM"/>
    </source>
</evidence>
<dbReference type="SUPFAM" id="SSF56112">
    <property type="entry name" value="Protein kinase-like (PK-like)"/>
    <property type="match status" value="1"/>
</dbReference>
<dbReference type="Gene3D" id="1.10.510.10">
    <property type="entry name" value="Transferase(Phosphotransferase) domain 1"/>
    <property type="match status" value="1"/>
</dbReference>
<proteinExistence type="predicted"/>
<dbReference type="AlphaFoldDB" id="A0A3P7JG83"/>
<accession>A0A3P7JG83</accession>
<evidence type="ECO:0000313" key="1">
    <source>
        <dbReference type="EMBL" id="VDM75097.1"/>
    </source>
</evidence>
<dbReference type="EMBL" id="UYYB01094926">
    <property type="protein sequence ID" value="VDM75097.1"/>
    <property type="molecule type" value="Genomic_DNA"/>
</dbReference>
<sequence length="138" mass="15714">MFLHSREIIHGGLDFNSIVVDSHLNAKTIITTTAYRARHSTHGAKAKVEDVFHVGLLLYRMITGREAEFNKEGQLIGGPSPYLRISEEGLKLAKFMLTKSVRFPPTIGRVRYSEWLEDCDKNPSVFVMFPDYTDQDLL</sequence>
<dbReference type="InterPro" id="IPR011009">
    <property type="entry name" value="Kinase-like_dom_sf"/>
</dbReference>
<dbReference type="OrthoDB" id="1668230at2759"/>